<dbReference type="AlphaFoldDB" id="A0A1L0BT48"/>
<sequence>MKDLDVEAFLGHMAPLGNKETLTPGEALLLQLKIAELVLDNTIDVPLLKFLSRFLTQQSYDELVEERNIEHQCGYPLCGKSPKHQVRRPSNSGAMETATRYQIWNRKPSMILPNTYLLQYCCKEHYQASLFYRNQLSQEAVFARKNILVVPPFASVAGPWYENNITCLEEVLAKHREMKQQGKSLSEVIAMINGLLVADSESSEVSDLVKLIQDFDIIEHEGGVIGEDPDDVEYDKETASKGVDGYITTSRSFGGYVV</sequence>
<evidence type="ECO:0000256" key="7">
    <source>
        <dbReference type="ARBA" id="ARBA00022912"/>
    </source>
</evidence>
<evidence type="ECO:0000313" key="15">
    <source>
        <dbReference type="Proteomes" id="UP000182334"/>
    </source>
</evidence>
<dbReference type="InterPro" id="IPR007308">
    <property type="entry name" value="Rtr1/RPAP2_dom"/>
</dbReference>
<dbReference type="PANTHER" id="PTHR14732">
    <property type="entry name" value="RNA POLYMERASE II SUBUNIT B1 CTD PHOSPHATASE RPAP2-RELATED"/>
    <property type="match status" value="1"/>
</dbReference>
<keyword evidence="15" id="KW-1185">Reference proteome</keyword>
<evidence type="ECO:0000256" key="9">
    <source>
        <dbReference type="ARBA" id="ARBA00047761"/>
    </source>
</evidence>
<dbReference type="InterPro" id="IPR039693">
    <property type="entry name" value="Rtr1/RPAP2"/>
</dbReference>
<evidence type="ECO:0000313" key="14">
    <source>
        <dbReference type="EMBL" id="SGZ54567.1"/>
    </source>
</evidence>
<dbReference type="GO" id="GO:0043175">
    <property type="term" value="F:RNA polymerase core enzyme binding"/>
    <property type="evidence" value="ECO:0007669"/>
    <property type="project" value="UniProtKB-UniRule"/>
</dbReference>
<dbReference type="PANTHER" id="PTHR14732:SF0">
    <property type="entry name" value="RNA POLYMERASE II SUBUNIT B1 CTD PHOSPHATASE RPAP2-RELATED"/>
    <property type="match status" value="1"/>
</dbReference>
<evidence type="ECO:0000259" key="13">
    <source>
        <dbReference type="PROSITE" id="PS51479"/>
    </source>
</evidence>
<keyword evidence="6 12" id="KW-0862">Zinc</keyword>
<evidence type="ECO:0000256" key="11">
    <source>
        <dbReference type="PROSITE-ProRule" id="PRU00812"/>
    </source>
</evidence>
<feature type="domain" description="RTR1-type" evidence="13">
    <location>
        <begin position="50"/>
        <end position="145"/>
    </location>
</feature>
<dbReference type="EC" id="3.1.3.16" evidence="12"/>
<organism evidence="14 15">
    <name type="scientific">Sungouiella intermedia</name>
    <dbReference type="NCBI Taxonomy" id="45354"/>
    <lineage>
        <taxon>Eukaryota</taxon>
        <taxon>Fungi</taxon>
        <taxon>Dikarya</taxon>
        <taxon>Ascomycota</taxon>
        <taxon>Saccharomycotina</taxon>
        <taxon>Pichiomycetes</taxon>
        <taxon>Metschnikowiaceae</taxon>
        <taxon>Sungouiella</taxon>
    </lineage>
</organism>
<comment type="catalytic activity">
    <reaction evidence="10 12">
        <text>O-phospho-L-threonyl-[protein] + H2O = L-threonyl-[protein] + phosphate</text>
        <dbReference type="Rhea" id="RHEA:47004"/>
        <dbReference type="Rhea" id="RHEA-COMP:11060"/>
        <dbReference type="Rhea" id="RHEA-COMP:11605"/>
        <dbReference type="ChEBI" id="CHEBI:15377"/>
        <dbReference type="ChEBI" id="CHEBI:30013"/>
        <dbReference type="ChEBI" id="CHEBI:43474"/>
        <dbReference type="ChEBI" id="CHEBI:61977"/>
        <dbReference type="EC" id="3.1.3.16"/>
    </reaction>
</comment>
<keyword evidence="7 12" id="KW-0904">Protein phosphatase</keyword>
<evidence type="ECO:0000256" key="1">
    <source>
        <dbReference type="ARBA" id="ARBA00004123"/>
    </source>
</evidence>
<dbReference type="GO" id="GO:0008270">
    <property type="term" value="F:zinc ion binding"/>
    <property type="evidence" value="ECO:0007669"/>
    <property type="project" value="UniProtKB-KW"/>
</dbReference>
<dbReference type="Pfam" id="PF04181">
    <property type="entry name" value="RPAP2_Rtr1"/>
    <property type="match status" value="1"/>
</dbReference>
<protein>
    <recommendedName>
        <fullName evidence="12">RNA polymerase II subunit B1 CTD phosphatase RPAP2 homolog</fullName>
        <ecNumber evidence="12">3.1.3.16</ecNumber>
    </recommendedName>
</protein>
<dbReference type="GO" id="GO:0008420">
    <property type="term" value="F:RNA polymerase II CTD heptapeptide repeat phosphatase activity"/>
    <property type="evidence" value="ECO:0007669"/>
    <property type="project" value="UniProtKB-UniRule"/>
</dbReference>
<keyword evidence="5 12" id="KW-0378">Hydrolase</keyword>
<evidence type="ECO:0000256" key="2">
    <source>
        <dbReference type="ARBA" id="ARBA00005676"/>
    </source>
</evidence>
<dbReference type="PROSITE" id="PS51479">
    <property type="entry name" value="ZF_RTR1"/>
    <property type="match status" value="1"/>
</dbReference>
<evidence type="ECO:0000256" key="6">
    <source>
        <dbReference type="ARBA" id="ARBA00022833"/>
    </source>
</evidence>
<keyword evidence="4 12" id="KW-0863">Zinc-finger</keyword>
<dbReference type="GO" id="GO:0005634">
    <property type="term" value="C:nucleus"/>
    <property type="evidence" value="ECO:0007669"/>
    <property type="project" value="UniProtKB-SubCell"/>
</dbReference>
<comment type="catalytic activity">
    <reaction evidence="9 12">
        <text>O-phospho-L-seryl-[protein] + H2O = L-seryl-[protein] + phosphate</text>
        <dbReference type="Rhea" id="RHEA:20629"/>
        <dbReference type="Rhea" id="RHEA-COMP:9863"/>
        <dbReference type="Rhea" id="RHEA-COMP:11604"/>
        <dbReference type="ChEBI" id="CHEBI:15377"/>
        <dbReference type="ChEBI" id="CHEBI:29999"/>
        <dbReference type="ChEBI" id="CHEBI:43474"/>
        <dbReference type="ChEBI" id="CHEBI:83421"/>
        <dbReference type="EC" id="3.1.3.16"/>
    </reaction>
</comment>
<evidence type="ECO:0000256" key="5">
    <source>
        <dbReference type="ARBA" id="ARBA00022801"/>
    </source>
</evidence>
<dbReference type="OrthoDB" id="2590500at2759"/>
<reference evidence="14 15" key="1">
    <citation type="submission" date="2016-10" db="EMBL/GenBank/DDBJ databases">
        <authorList>
            <person name="de Groot N.N."/>
        </authorList>
    </citation>
    <scope>NUCLEOTIDE SEQUENCE [LARGE SCALE GENOMIC DNA]</scope>
    <source>
        <strain evidence="14 15">CBS 141442</strain>
    </source>
</reference>
<dbReference type="GO" id="GO:0005737">
    <property type="term" value="C:cytoplasm"/>
    <property type="evidence" value="ECO:0007669"/>
    <property type="project" value="TreeGrafter"/>
</dbReference>
<proteinExistence type="inferred from homology"/>
<comment type="function">
    <text evidence="12">Putative RNA polymerase II subunit B1 C-terminal domain (CTD) phosphatase involved in RNA polymerase II transcription regulation.</text>
</comment>
<evidence type="ECO:0000256" key="3">
    <source>
        <dbReference type="ARBA" id="ARBA00022723"/>
    </source>
</evidence>
<evidence type="ECO:0000256" key="8">
    <source>
        <dbReference type="ARBA" id="ARBA00023242"/>
    </source>
</evidence>
<dbReference type="InterPro" id="IPR038534">
    <property type="entry name" value="Rtr1/RPAP2_sf"/>
</dbReference>
<name>A0A1L0BT48_9ASCO</name>
<dbReference type="STRING" id="45354.A0A1L0BT48"/>
<dbReference type="Gene3D" id="1.25.40.820">
    <property type="match status" value="1"/>
</dbReference>
<gene>
    <name evidence="14" type="ORF">SAMEA4029010_CIC11G00000003278</name>
</gene>
<dbReference type="Proteomes" id="UP000182334">
    <property type="component" value="Chromosome IV"/>
</dbReference>
<keyword evidence="8 12" id="KW-0539">Nucleus</keyword>
<dbReference type="EMBL" id="LT635759">
    <property type="protein sequence ID" value="SGZ54567.1"/>
    <property type="molecule type" value="Genomic_DNA"/>
</dbReference>
<comment type="subcellular location">
    <subcellularLocation>
        <location evidence="1 12">Nucleus</location>
    </subcellularLocation>
</comment>
<accession>A0A1L0BT48</accession>
<evidence type="ECO:0000256" key="12">
    <source>
        <dbReference type="RuleBase" id="RU367080"/>
    </source>
</evidence>
<evidence type="ECO:0000256" key="10">
    <source>
        <dbReference type="ARBA" id="ARBA00048336"/>
    </source>
</evidence>
<comment type="similarity">
    <text evidence="2 11 12">Belongs to the RPAP2 family.</text>
</comment>
<keyword evidence="3 12" id="KW-0479">Metal-binding</keyword>
<evidence type="ECO:0000256" key="4">
    <source>
        <dbReference type="ARBA" id="ARBA00022771"/>
    </source>
</evidence>